<gene>
    <name evidence="2" type="ORF">PFMG_04892</name>
</gene>
<evidence type="ECO:0000259" key="1">
    <source>
        <dbReference type="Pfam" id="PF15445"/>
    </source>
</evidence>
<name>A0A0L1IHS1_PLAFA</name>
<protein>
    <submittedName>
        <fullName evidence="2">Erythrocyte membrane protein 1</fullName>
    </submittedName>
</protein>
<proteinExistence type="predicted"/>
<accession>A0A0L1IHS1</accession>
<dbReference type="OrthoDB" id="10476595at2759"/>
<evidence type="ECO:0000313" key="3">
    <source>
        <dbReference type="Proteomes" id="UP000054562"/>
    </source>
</evidence>
<evidence type="ECO:0000313" key="2">
    <source>
        <dbReference type="EMBL" id="KNG78728.1"/>
    </source>
</evidence>
<sequence length="287" mass="33918">MNYYFKMKKTKSTPIDLLRVIDIPKGNYDIPTLKSSNIYIPYAKININHIYVPRNPKYKIFIDVVLKTNERYTLSTPSANAQYTFMYQKDEDNKLTVDEWKLIYNINFDEHKNMNFSSKKKDMLIITQNDLYACINLINDSLNYDEHININDQELLYKLNQEWHKENNTGDFHTSDITHNSGITYTSGNIPSESNSSYIQTLNIKVSIQINRQYDTYDDQHDMYDDTFFDVLQNQVDNNNHVDNIHLLGGNHHTDNHHPVHSTDEVRIQMNIINKELFQEEYPISDM</sequence>
<reference evidence="3" key="2">
    <citation type="submission" date="2015-07" db="EMBL/GenBank/DDBJ databases">
        <title>The genome sequence of Plasmodium falciparum IGH-CR14.</title>
        <authorList>
            <consortium name="The Broad Institute Genome Sequencing Platform"/>
            <person name="Volkman S.K."/>
            <person name="Neafsey D.E."/>
            <person name="Dash A.P."/>
            <person name="Chitnis C.E."/>
            <person name="Hartl D.L."/>
            <person name="Young S.K."/>
            <person name="Kodira C.D."/>
            <person name="Zeng Q."/>
            <person name="Koehrsen M."/>
            <person name="Godfrey P."/>
            <person name="Alvarado L."/>
            <person name="Berlin A."/>
            <person name="Borenstein D."/>
            <person name="Chen Z."/>
            <person name="Engels R."/>
            <person name="Freedman E."/>
            <person name="Gellesch M."/>
            <person name="Goldberg J."/>
            <person name="Griggs A."/>
            <person name="Gujja S."/>
            <person name="Heiman D."/>
            <person name="Hepburn T."/>
            <person name="Howarth C."/>
            <person name="Jen D."/>
            <person name="Larson L."/>
            <person name="Lewis B."/>
            <person name="Mehta T."/>
            <person name="Park D."/>
            <person name="Pearson M."/>
            <person name="Roberts A."/>
            <person name="Saif S."/>
            <person name="Shea T."/>
            <person name="Shenoy N."/>
            <person name="Sisk P."/>
            <person name="Stolte C."/>
            <person name="Sykes S."/>
            <person name="Walk T."/>
            <person name="White J."/>
            <person name="Yandava C."/>
            <person name="Wirth D.F."/>
            <person name="Nusbaum C."/>
            <person name="Birren B."/>
        </authorList>
    </citation>
    <scope>NUCLEOTIDE SEQUENCE [LARGE SCALE GENOMIC DNA]</scope>
    <source>
        <strain evidence="3">IGH-CR14</strain>
    </source>
</reference>
<dbReference type="InterPro" id="IPR029211">
    <property type="entry name" value="PfEMP1_ATS"/>
</dbReference>
<feature type="domain" description="Plasmodium falciparum erythrocyte membrane protein 1 acidic terminal segment" evidence="1">
    <location>
        <begin position="2"/>
        <end position="43"/>
    </location>
</feature>
<dbReference type="AlphaFoldDB" id="A0A0L1IHS1"/>
<reference evidence="3" key="1">
    <citation type="submission" date="2015-07" db="EMBL/GenBank/DDBJ databases">
        <title>Annotation of Plasmodium falciparum IGH-CR14.</title>
        <authorList>
            <consortium name="The Broad Institute Genome Sequencing Platform"/>
            <person name="Volkman S.K."/>
            <person name="Neafsey D.E."/>
            <person name="Dash A.P."/>
            <person name="Chitnis C.E."/>
            <person name="Hartl D.L."/>
            <person name="Young S.K."/>
            <person name="Zeng Q."/>
            <person name="Koehrsen M."/>
            <person name="Alvarado L."/>
            <person name="Berlin A."/>
            <person name="Borenstein D."/>
            <person name="Chapman S.B."/>
            <person name="Chen Z."/>
            <person name="Engels R."/>
            <person name="Freedman E."/>
            <person name="Gellesch M."/>
            <person name="Goldberg J."/>
            <person name="Griggs A."/>
            <person name="Gujja S."/>
            <person name="Heilman E.R."/>
            <person name="Heiman D.I."/>
            <person name="Howarth C."/>
            <person name="Jen D."/>
            <person name="Larson L."/>
            <person name="Mehta T."/>
            <person name="Neiman D."/>
            <person name="Park D."/>
            <person name="Pearson M."/>
            <person name="Roberts A."/>
            <person name="Saif S."/>
            <person name="Shea T."/>
            <person name="Shenoy N."/>
            <person name="Sisk P."/>
            <person name="Stolte C."/>
            <person name="Sykes S."/>
            <person name="Walk T."/>
            <person name="White J."/>
            <person name="Yandava C."/>
            <person name="Haas B."/>
            <person name="Henn M.R."/>
            <person name="Nusbaum C."/>
            <person name="Birren B."/>
        </authorList>
    </citation>
    <scope>NUCLEOTIDE SEQUENCE [LARGE SCALE GENOMIC DNA]</scope>
    <source>
        <strain evidence="3">IGH-CR14</strain>
    </source>
</reference>
<dbReference type="Proteomes" id="UP000054562">
    <property type="component" value="Unassembled WGS sequence"/>
</dbReference>
<organism evidence="2 3">
    <name type="scientific">Plasmodium falciparum IGH-CR14</name>
    <dbReference type="NCBI Taxonomy" id="580059"/>
    <lineage>
        <taxon>Eukaryota</taxon>
        <taxon>Sar</taxon>
        <taxon>Alveolata</taxon>
        <taxon>Apicomplexa</taxon>
        <taxon>Aconoidasida</taxon>
        <taxon>Haemosporida</taxon>
        <taxon>Plasmodiidae</taxon>
        <taxon>Plasmodium</taxon>
        <taxon>Plasmodium (Laverania)</taxon>
    </lineage>
</organism>
<dbReference type="EMBL" id="GG665690">
    <property type="protein sequence ID" value="KNG78728.1"/>
    <property type="molecule type" value="Genomic_DNA"/>
</dbReference>
<dbReference type="Pfam" id="PF15445">
    <property type="entry name" value="ATS"/>
    <property type="match status" value="2"/>
</dbReference>
<feature type="domain" description="Plasmodium falciparum erythrocyte membrane protein 1 acidic terminal segment" evidence="1">
    <location>
        <begin position="151"/>
        <end position="287"/>
    </location>
</feature>